<gene>
    <name evidence="1" type="ORF">A3J05_00780</name>
</gene>
<comment type="caution">
    <text evidence="1">The sequence shown here is derived from an EMBL/GenBank/DDBJ whole genome shotgun (WGS) entry which is preliminary data.</text>
</comment>
<dbReference type="InterPro" id="IPR000415">
    <property type="entry name" value="Nitroreductase-like"/>
</dbReference>
<evidence type="ECO:0000313" key="2">
    <source>
        <dbReference type="Proteomes" id="UP000177235"/>
    </source>
</evidence>
<name>A0A1F5QC58_9BACT</name>
<dbReference type="EMBL" id="MFFF01000015">
    <property type="protein sequence ID" value="OGE99791.1"/>
    <property type="molecule type" value="Genomic_DNA"/>
</dbReference>
<dbReference type="SUPFAM" id="SSF55469">
    <property type="entry name" value="FMN-dependent nitroreductase-like"/>
    <property type="match status" value="2"/>
</dbReference>
<dbReference type="Proteomes" id="UP000177235">
    <property type="component" value="Unassembled WGS sequence"/>
</dbReference>
<evidence type="ECO:0000313" key="1">
    <source>
        <dbReference type="EMBL" id="OGE99791.1"/>
    </source>
</evidence>
<evidence type="ECO:0008006" key="3">
    <source>
        <dbReference type="Google" id="ProtNLM"/>
    </source>
</evidence>
<proteinExistence type="predicted"/>
<organism evidence="1 2">
    <name type="scientific">Candidatus Doudnabacteria bacterium RIFCSPLOWO2_02_FULL_48_13</name>
    <dbReference type="NCBI Taxonomy" id="1817845"/>
    <lineage>
        <taxon>Bacteria</taxon>
        <taxon>Candidatus Doudnaibacteriota</taxon>
    </lineage>
</organism>
<reference evidence="1 2" key="1">
    <citation type="journal article" date="2016" name="Nat. Commun.">
        <title>Thousands of microbial genomes shed light on interconnected biogeochemical processes in an aquifer system.</title>
        <authorList>
            <person name="Anantharaman K."/>
            <person name="Brown C.T."/>
            <person name="Hug L.A."/>
            <person name="Sharon I."/>
            <person name="Castelle C.J."/>
            <person name="Probst A.J."/>
            <person name="Thomas B.C."/>
            <person name="Singh A."/>
            <person name="Wilkins M.J."/>
            <person name="Karaoz U."/>
            <person name="Brodie E.L."/>
            <person name="Williams K.H."/>
            <person name="Hubbard S.S."/>
            <person name="Banfield J.F."/>
        </authorList>
    </citation>
    <scope>NUCLEOTIDE SEQUENCE [LARGE SCALE GENOMIC DNA]</scope>
</reference>
<protein>
    <recommendedName>
        <fullName evidence="3">Nitroreductase domain-containing protein</fullName>
    </recommendedName>
</protein>
<dbReference type="GO" id="GO:0016491">
    <property type="term" value="F:oxidoreductase activity"/>
    <property type="evidence" value="ECO:0007669"/>
    <property type="project" value="InterPro"/>
</dbReference>
<dbReference type="Gene3D" id="3.40.109.10">
    <property type="entry name" value="NADH Oxidase"/>
    <property type="match status" value="1"/>
</dbReference>
<sequence length="352" mass="39389">MENIIEKIINLAIQAPSGENCQPWRFEIGNNEIDIYNVPERDQSLYNTNQAGSYVAHGALVENMIISAKTLSYSASITLFPKSSEPDLVASITLRQSAPQEDSLLDSIAKRTTNRKPYMKTQLPTEQLERLAATSSQVDGAKAEFVTDPDKIKALAEACSVNEIVMFSNNTLHNFFFNHINWTQEEETKKRFGFYVKTLELPPPAQLGMKMFKNWPLMNLLNKFGFAKLIAKGNAKIYAACSAMGAIAVPDNDKNNLIAAGRSFQRLWLQATQMGLSIQPLTGVLFLMKAITNGRASKFSDKQIELIKQAYKQICEIFYFPDKKIALLFRIGRGDNPSAHSLKLPAKITKKI</sequence>
<dbReference type="AlphaFoldDB" id="A0A1F5QC58"/>
<dbReference type="Gene3D" id="3.40.109.30">
    <property type="entry name" value="putative nitroreductase (tm1586), domain 2"/>
    <property type="match status" value="1"/>
</dbReference>
<accession>A0A1F5QC58</accession>